<proteinExistence type="predicted"/>
<dbReference type="AlphaFoldDB" id="A0A8S3D220"/>
<evidence type="ECO:0000313" key="2">
    <source>
        <dbReference type="EMBL" id="CAF4771223.1"/>
    </source>
</evidence>
<dbReference type="Proteomes" id="UP000681967">
    <property type="component" value="Unassembled WGS sequence"/>
</dbReference>
<sequence>LSAYQAAYALDTKLNQNAEFLFGLGIVYHHYGIDNQ</sequence>
<evidence type="ECO:0000313" key="1">
    <source>
        <dbReference type="EMBL" id="CAF4526522.1"/>
    </source>
</evidence>
<dbReference type="EMBL" id="CAJOBH010133690">
    <property type="protein sequence ID" value="CAF4771223.1"/>
    <property type="molecule type" value="Genomic_DNA"/>
</dbReference>
<reference evidence="3" key="1">
    <citation type="submission" date="2021-02" db="EMBL/GenBank/DDBJ databases">
        <authorList>
            <person name="Nowell W R."/>
        </authorList>
    </citation>
    <scope>NUCLEOTIDE SEQUENCE</scope>
</reference>
<dbReference type="Proteomes" id="UP000681720">
    <property type="component" value="Unassembled WGS sequence"/>
</dbReference>
<protein>
    <submittedName>
        <fullName evidence="3">Uncharacterized protein</fullName>
    </submittedName>
</protein>
<dbReference type="EMBL" id="CAJOBI010087569">
    <property type="protein sequence ID" value="CAF4526522.1"/>
    <property type="molecule type" value="Genomic_DNA"/>
</dbReference>
<gene>
    <name evidence="2" type="ORF">BYL167_LOCUS46921</name>
    <name evidence="3" type="ORF">GIL414_LOCUS55662</name>
    <name evidence="1" type="ORF">SMN809_LOCUS36039</name>
</gene>
<evidence type="ECO:0000313" key="3">
    <source>
        <dbReference type="EMBL" id="CAF4975082.1"/>
    </source>
</evidence>
<feature type="non-terminal residue" evidence="3">
    <location>
        <position position="1"/>
    </location>
</feature>
<organism evidence="3 4">
    <name type="scientific">Rotaria magnacalcarata</name>
    <dbReference type="NCBI Taxonomy" id="392030"/>
    <lineage>
        <taxon>Eukaryota</taxon>
        <taxon>Metazoa</taxon>
        <taxon>Spiralia</taxon>
        <taxon>Gnathifera</taxon>
        <taxon>Rotifera</taxon>
        <taxon>Eurotatoria</taxon>
        <taxon>Bdelloidea</taxon>
        <taxon>Philodinida</taxon>
        <taxon>Philodinidae</taxon>
        <taxon>Rotaria</taxon>
    </lineage>
</organism>
<evidence type="ECO:0000313" key="4">
    <source>
        <dbReference type="Proteomes" id="UP000681720"/>
    </source>
</evidence>
<name>A0A8S3D220_9BILA</name>
<dbReference type="EMBL" id="CAJOBJ010198095">
    <property type="protein sequence ID" value="CAF4975082.1"/>
    <property type="molecule type" value="Genomic_DNA"/>
</dbReference>
<accession>A0A8S3D220</accession>
<dbReference type="Proteomes" id="UP000676336">
    <property type="component" value="Unassembled WGS sequence"/>
</dbReference>
<comment type="caution">
    <text evidence="3">The sequence shown here is derived from an EMBL/GenBank/DDBJ whole genome shotgun (WGS) entry which is preliminary data.</text>
</comment>